<gene>
    <name evidence="1" type="ORF">CMV30_12045</name>
</gene>
<organism evidence="1 2">
    <name type="scientific">Nibricoccus aquaticus</name>
    <dbReference type="NCBI Taxonomy" id="2576891"/>
    <lineage>
        <taxon>Bacteria</taxon>
        <taxon>Pseudomonadati</taxon>
        <taxon>Verrucomicrobiota</taxon>
        <taxon>Opitutia</taxon>
        <taxon>Opitutales</taxon>
        <taxon>Opitutaceae</taxon>
        <taxon>Nibricoccus</taxon>
    </lineage>
</organism>
<proteinExistence type="predicted"/>
<sequence>MAPTFALQFLAVATHEAPDYSIADKSLAQHLAEKLRYFLVTPHPYEDGTTREPEALGGIGGWTHNAAAQSLLLARRTPQVWALLSSDEKQRADLLMQALAVAAHFSLDDDNNFYVLLDGASHYHRSWNPNHVAGYVGVIIAASLYFGPEPLDEFFETFDFDQFEKRLDAVNFQNIRRCWTYNPAIPKLLMEGGTIALGEKSVLARGVPTRGAGVRNRFTYDGIPLSQPWAMHRAEAVRLYSKAVRTQVTIHGKDTSRLLERKSKATVSPWEGQMGMCHEFETTDWDGLRTSAIYAYEGVMIDIGTASTLKILGEWKSAEGGDMIERRMGVGMADLRFKASEGYRGWSGGKENFIWWEKDLEPVGASYVFNLWESYFAPPPVPTQP</sequence>
<name>A0A290QBR2_9BACT</name>
<evidence type="ECO:0000313" key="2">
    <source>
        <dbReference type="Proteomes" id="UP000217265"/>
    </source>
</evidence>
<keyword evidence="2" id="KW-1185">Reference proteome</keyword>
<dbReference type="Proteomes" id="UP000217265">
    <property type="component" value="Chromosome"/>
</dbReference>
<reference evidence="1 2" key="1">
    <citation type="submission" date="2017-09" db="EMBL/GenBank/DDBJ databases">
        <title>Complete genome sequence of Verrucomicrobial strain HZ-65, isolated from freshwater.</title>
        <authorList>
            <person name="Choi A."/>
        </authorList>
    </citation>
    <scope>NUCLEOTIDE SEQUENCE [LARGE SCALE GENOMIC DNA]</scope>
    <source>
        <strain evidence="1 2">HZ-65</strain>
    </source>
</reference>
<dbReference type="AlphaFoldDB" id="A0A290QBR2"/>
<dbReference type="KEGG" id="vbh:CMV30_12045"/>
<evidence type="ECO:0000313" key="1">
    <source>
        <dbReference type="EMBL" id="ATC64630.1"/>
    </source>
</evidence>
<protein>
    <submittedName>
        <fullName evidence="1">Uncharacterized protein</fullName>
    </submittedName>
</protein>
<accession>A0A290QBR2</accession>
<dbReference type="EMBL" id="CP023344">
    <property type="protein sequence ID" value="ATC64630.1"/>
    <property type="molecule type" value="Genomic_DNA"/>
</dbReference>